<dbReference type="RefSeq" id="WP_238282839.1">
    <property type="nucleotide sequence ID" value="NZ_BPQL01000202.1"/>
</dbReference>
<proteinExistence type="predicted"/>
<dbReference type="PRINTS" id="PR00507">
    <property type="entry name" value="N12N6MTFRASE"/>
</dbReference>
<protein>
    <recommendedName>
        <fullName evidence="4">Methyltransferase</fullName>
    </recommendedName>
</protein>
<organism evidence="2 3">
    <name type="scientific">Methylobacterium goesingense</name>
    <dbReference type="NCBI Taxonomy" id="243690"/>
    <lineage>
        <taxon>Bacteria</taxon>
        <taxon>Pseudomonadati</taxon>
        <taxon>Pseudomonadota</taxon>
        <taxon>Alphaproteobacteria</taxon>
        <taxon>Hyphomicrobiales</taxon>
        <taxon>Methylobacteriaceae</taxon>
        <taxon>Methylobacterium</taxon>
    </lineage>
</organism>
<gene>
    <name evidence="2" type="ORF">ABID43_005191</name>
</gene>
<dbReference type="Proteomes" id="UP001549145">
    <property type="component" value="Unassembled WGS sequence"/>
</dbReference>
<evidence type="ECO:0000256" key="1">
    <source>
        <dbReference type="SAM" id="MobiDB-lite"/>
    </source>
</evidence>
<evidence type="ECO:0000313" key="3">
    <source>
        <dbReference type="Proteomes" id="UP001549145"/>
    </source>
</evidence>
<dbReference type="InterPro" id="IPR029063">
    <property type="entry name" value="SAM-dependent_MTases_sf"/>
</dbReference>
<dbReference type="Gene3D" id="3.40.50.150">
    <property type="entry name" value="Vaccinia Virus protein VP39"/>
    <property type="match status" value="1"/>
</dbReference>
<feature type="region of interest" description="Disordered" evidence="1">
    <location>
        <begin position="1"/>
        <end position="23"/>
    </location>
</feature>
<dbReference type="PROSITE" id="PS00092">
    <property type="entry name" value="N6_MTASE"/>
    <property type="match status" value="1"/>
</dbReference>
<dbReference type="EMBL" id="JBEPMM010000036">
    <property type="protein sequence ID" value="MET3695622.1"/>
    <property type="molecule type" value="Genomic_DNA"/>
</dbReference>
<comment type="caution">
    <text evidence="2">The sequence shown here is derived from an EMBL/GenBank/DDBJ whole genome shotgun (WGS) entry which is preliminary data.</text>
</comment>
<dbReference type="SUPFAM" id="SSF53335">
    <property type="entry name" value="S-adenosyl-L-methionine-dependent methyltransferases"/>
    <property type="match status" value="1"/>
</dbReference>
<reference evidence="2 3" key="1">
    <citation type="submission" date="2024-06" db="EMBL/GenBank/DDBJ databases">
        <title>Genomic Encyclopedia of Type Strains, Phase IV (KMG-IV): sequencing the most valuable type-strain genomes for metagenomic binning, comparative biology and taxonomic classification.</title>
        <authorList>
            <person name="Goeker M."/>
        </authorList>
    </citation>
    <scope>NUCLEOTIDE SEQUENCE [LARGE SCALE GENOMIC DNA]</scope>
    <source>
        <strain evidence="2 3">DSM 21331</strain>
    </source>
</reference>
<name>A0ABV2LCM9_9HYPH</name>
<keyword evidence="3" id="KW-1185">Reference proteome</keyword>
<sequence length="216" mass="24168">MPVKNNTTAENFNKSANTKSALRSKATVSTRSYRTASRAAADFYPTPPSVTAALLQNYPFANQRLSDLTCLEPACGEGHMSKVLQKSFKRVVSSDAYYYGYGDIKDFLSGSYTSGQFDCVITNPPFRLSEKFVMEALRVSKRYVAIIARTSFLEGVRRYQNIFKPSPPTLVLQFTRRISFAKGQISSINNGATAFAWYIWDKEAPSSETRVIWTGD</sequence>
<evidence type="ECO:0008006" key="4">
    <source>
        <dbReference type="Google" id="ProtNLM"/>
    </source>
</evidence>
<evidence type="ECO:0000313" key="2">
    <source>
        <dbReference type="EMBL" id="MET3695622.1"/>
    </source>
</evidence>
<feature type="compositionally biased region" description="Polar residues" evidence="1">
    <location>
        <begin position="1"/>
        <end position="21"/>
    </location>
</feature>
<dbReference type="InterPro" id="IPR002052">
    <property type="entry name" value="DNA_methylase_N6_adenine_CS"/>
</dbReference>
<accession>A0ABV2LCM9</accession>